<comment type="caution">
    <text evidence="1">The sequence shown here is derived from an EMBL/GenBank/DDBJ whole genome shotgun (WGS) entry which is preliminary data.</text>
</comment>
<evidence type="ECO:0000313" key="2">
    <source>
        <dbReference type="Proteomes" id="UP000822688"/>
    </source>
</evidence>
<name>A0A8T0ISQ4_CERPU</name>
<proteinExistence type="predicted"/>
<sequence length="128" mass="14365">MDLTEYFGVHEPSSLGIFDEFEFEGVENMDKSALHVSGFSFRAGTGHPWNVRKFTMQYHTEGFALQGCRIVSSCVVPHQDDLCVNYTAQQSKDSISSIFFGHMATFKIPLGFVGICCRHVNLLSVHLK</sequence>
<dbReference type="Proteomes" id="UP000822688">
    <property type="component" value="Chromosome 2"/>
</dbReference>
<gene>
    <name evidence="1" type="ORF">KC19_2G068300</name>
</gene>
<organism evidence="1 2">
    <name type="scientific">Ceratodon purpureus</name>
    <name type="common">Fire moss</name>
    <name type="synonym">Dicranum purpureum</name>
    <dbReference type="NCBI Taxonomy" id="3225"/>
    <lineage>
        <taxon>Eukaryota</taxon>
        <taxon>Viridiplantae</taxon>
        <taxon>Streptophyta</taxon>
        <taxon>Embryophyta</taxon>
        <taxon>Bryophyta</taxon>
        <taxon>Bryophytina</taxon>
        <taxon>Bryopsida</taxon>
        <taxon>Dicranidae</taxon>
        <taxon>Pseudoditrichales</taxon>
        <taxon>Ditrichaceae</taxon>
        <taxon>Ceratodon</taxon>
    </lineage>
</organism>
<reference evidence="1" key="1">
    <citation type="submission" date="2020-06" db="EMBL/GenBank/DDBJ databases">
        <title>WGS assembly of Ceratodon purpureus strain R40.</title>
        <authorList>
            <person name="Carey S.B."/>
            <person name="Jenkins J."/>
            <person name="Shu S."/>
            <person name="Lovell J.T."/>
            <person name="Sreedasyam A."/>
            <person name="Maumus F."/>
            <person name="Tiley G.P."/>
            <person name="Fernandez-Pozo N."/>
            <person name="Barry K."/>
            <person name="Chen C."/>
            <person name="Wang M."/>
            <person name="Lipzen A."/>
            <person name="Daum C."/>
            <person name="Saski C.A."/>
            <person name="Payton A.C."/>
            <person name="Mcbreen J.C."/>
            <person name="Conrad R.E."/>
            <person name="Kollar L.M."/>
            <person name="Olsson S."/>
            <person name="Huttunen S."/>
            <person name="Landis J.B."/>
            <person name="Wickett N.J."/>
            <person name="Johnson M.G."/>
            <person name="Rensing S.A."/>
            <person name="Grimwood J."/>
            <person name="Schmutz J."/>
            <person name="Mcdaniel S.F."/>
        </authorList>
    </citation>
    <scope>NUCLEOTIDE SEQUENCE</scope>
    <source>
        <strain evidence="1">R40</strain>
    </source>
</reference>
<dbReference type="AlphaFoldDB" id="A0A8T0ISQ4"/>
<accession>A0A8T0ISQ4</accession>
<dbReference type="EMBL" id="CM026422">
    <property type="protein sequence ID" value="KAG0586147.1"/>
    <property type="molecule type" value="Genomic_DNA"/>
</dbReference>
<evidence type="ECO:0000313" key="1">
    <source>
        <dbReference type="EMBL" id="KAG0586147.1"/>
    </source>
</evidence>
<keyword evidence="2" id="KW-1185">Reference proteome</keyword>
<protein>
    <submittedName>
        <fullName evidence="1">Uncharacterized protein</fullName>
    </submittedName>
</protein>